<organism evidence="1 2">
    <name type="scientific">Cyclospora cayetanensis</name>
    <dbReference type="NCBI Taxonomy" id="88456"/>
    <lineage>
        <taxon>Eukaryota</taxon>
        <taxon>Sar</taxon>
        <taxon>Alveolata</taxon>
        <taxon>Apicomplexa</taxon>
        <taxon>Conoidasida</taxon>
        <taxon>Coccidia</taxon>
        <taxon>Eucoccidiorida</taxon>
        <taxon>Eimeriorina</taxon>
        <taxon>Eimeriidae</taxon>
        <taxon>Cyclospora</taxon>
    </lineage>
</organism>
<protein>
    <submittedName>
        <fullName evidence="1">Uncharacterized protein</fullName>
    </submittedName>
</protein>
<dbReference type="VEuPathDB" id="ToxoDB:cyc_06668"/>
<evidence type="ECO:0000313" key="2">
    <source>
        <dbReference type="Proteomes" id="UP000095192"/>
    </source>
</evidence>
<sequence>MGGHGGLNILPQKRWHVYRDDNRLRVLRDESAFQAAVAAERQQQQRRVLTDVVIRLKRRKQAAATETEADAAEETAAPAASRSAVAAGSAALQACTEERALDELQRGALDARVGAARGSQQKALREAFGMPAAGLSTDADTASVGGGALQPLPRNVARATAAFTRQEVQSLERLPAFASAASRPTCTDRNSEGPTLARPLTARGGRVGPLGRSGERHLNFFAEAERLVQRHDKEREKYMLQAGHSNSRRSEFSEIAREMKTLWYEQELPSNRIAREAREMKEASGSGGSASSNTSHVVEAAAAEAMRRMRALQQGPHASLNEGPPVAPTAALQHQGDAREEACVSVSSESSDSEVCIVEERTAKDTPDSETYSTSRKAGKKRKRKGLSAHSDTESRKERKLLRRMKRKWMLQALELQTRAEAMGQQAGDPGSN</sequence>
<comment type="caution">
    <text evidence="1">The sequence shown here is derived from an EMBL/GenBank/DDBJ whole genome shotgun (WGS) entry which is preliminary data.</text>
</comment>
<dbReference type="Proteomes" id="UP000095192">
    <property type="component" value="Unassembled WGS sequence"/>
</dbReference>
<accession>A0A1D3D3K9</accession>
<dbReference type="EMBL" id="JROU02000889">
    <property type="protein sequence ID" value="OEH78025.1"/>
    <property type="molecule type" value="Genomic_DNA"/>
</dbReference>
<keyword evidence="2" id="KW-1185">Reference proteome</keyword>
<reference evidence="1 2" key="1">
    <citation type="journal article" date="2016" name="BMC Genomics">
        <title>Comparative genomics reveals Cyclospora cayetanensis possesses coccidia-like metabolism and invasion components but unique surface antigens.</title>
        <authorList>
            <person name="Liu S."/>
            <person name="Wang L."/>
            <person name="Zheng H."/>
            <person name="Xu Z."/>
            <person name="Roellig D.M."/>
            <person name="Li N."/>
            <person name="Frace M.A."/>
            <person name="Tang K."/>
            <person name="Arrowood M.J."/>
            <person name="Moss D.M."/>
            <person name="Zhang L."/>
            <person name="Feng Y."/>
            <person name="Xiao L."/>
        </authorList>
    </citation>
    <scope>NUCLEOTIDE SEQUENCE [LARGE SCALE GENOMIC DNA]</scope>
    <source>
        <strain evidence="1 2">CHN_HEN01</strain>
    </source>
</reference>
<proteinExistence type="predicted"/>
<dbReference type="AlphaFoldDB" id="A0A1D3D3K9"/>
<gene>
    <name evidence="1" type="ORF">cyc_06668</name>
</gene>
<dbReference type="OrthoDB" id="2159131at2759"/>
<evidence type="ECO:0000313" key="1">
    <source>
        <dbReference type="EMBL" id="OEH78025.1"/>
    </source>
</evidence>
<dbReference type="VEuPathDB" id="ToxoDB:LOC34622782"/>
<name>A0A1D3D3K9_9EIME</name>
<dbReference type="GeneID" id="34622782"/>